<keyword evidence="4" id="KW-1185">Reference proteome</keyword>
<keyword evidence="2" id="KW-1133">Transmembrane helix</keyword>
<dbReference type="Proteomes" id="UP001651050">
    <property type="component" value="Unassembled WGS sequence"/>
</dbReference>
<name>A0ABT0J287_9MICO</name>
<accession>A0ABT0J287</accession>
<dbReference type="EMBL" id="JALQCY010000002">
    <property type="protein sequence ID" value="MCK9793606.1"/>
    <property type="molecule type" value="Genomic_DNA"/>
</dbReference>
<evidence type="ECO:0000313" key="4">
    <source>
        <dbReference type="Proteomes" id="UP001651050"/>
    </source>
</evidence>
<feature type="transmembrane region" description="Helical" evidence="2">
    <location>
        <begin position="6"/>
        <end position="25"/>
    </location>
</feature>
<feature type="region of interest" description="Disordered" evidence="1">
    <location>
        <begin position="111"/>
        <end position="136"/>
    </location>
</feature>
<dbReference type="RefSeq" id="WP_416343447.1">
    <property type="nucleotide sequence ID" value="NZ_JALQCY010000002.1"/>
</dbReference>
<feature type="compositionally biased region" description="Low complexity" evidence="1">
    <location>
        <begin position="117"/>
        <end position="127"/>
    </location>
</feature>
<evidence type="ECO:0000256" key="1">
    <source>
        <dbReference type="SAM" id="MobiDB-lite"/>
    </source>
</evidence>
<organism evidence="3 4">
    <name type="scientific">Isoptericola peretonis</name>
    <dbReference type="NCBI Taxonomy" id="2918523"/>
    <lineage>
        <taxon>Bacteria</taxon>
        <taxon>Bacillati</taxon>
        <taxon>Actinomycetota</taxon>
        <taxon>Actinomycetes</taxon>
        <taxon>Micrococcales</taxon>
        <taxon>Promicromonosporaceae</taxon>
        <taxon>Isoptericola</taxon>
    </lineage>
</organism>
<proteinExistence type="predicted"/>
<sequence length="136" mass="14961">MWGWIWAGLVVGTLVGAFFLGRHLWRAARRALAEASRAGEVLGSAADRMSAAVAEAEAQRADTSPTLFDDPVVLRERVAELRRARAARAAVRRERQAVTWRRWDSESWLARRTAQKAANSGNAAPAGPRRDTRASP</sequence>
<evidence type="ECO:0000313" key="3">
    <source>
        <dbReference type="EMBL" id="MCK9793606.1"/>
    </source>
</evidence>
<evidence type="ECO:0000256" key="2">
    <source>
        <dbReference type="SAM" id="Phobius"/>
    </source>
</evidence>
<reference evidence="3 4" key="1">
    <citation type="submission" date="2022-02" db="EMBL/GenBank/DDBJ databases">
        <title>The car tank lid bacteriome: a reservoir of bacteria with potential in bioremediation of fuel.</title>
        <authorList>
            <person name="Vidal-Verdu A."/>
            <person name="Gomez-Martinez D."/>
            <person name="Latorre-Perez A."/>
            <person name="Pereto J."/>
            <person name="Porcar M."/>
        </authorList>
    </citation>
    <scope>NUCLEOTIDE SEQUENCE [LARGE SCALE GENOMIC DNA]</scope>
    <source>
        <strain evidence="3 4">4D.3</strain>
    </source>
</reference>
<comment type="caution">
    <text evidence="3">The sequence shown here is derived from an EMBL/GenBank/DDBJ whole genome shotgun (WGS) entry which is preliminary data.</text>
</comment>
<gene>
    <name evidence="3" type="ORF">M1843_07600</name>
</gene>
<keyword evidence="2" id="KW-0472">Membrane</keyword>
<protein>
    <submittedName>
        <fullName evidence="3">Uncharacterized protein</fullName>
    </submittedName>
</protein>
<keyword evidence="2" id="KW-0812">Transmembrane</keyword>